<accession>I7G9V4</accession>
<protein>
    <submittedName>
        <fullName evidence="2">Macaca fascicularis brain cDNA clone: QtrA-18182, similar to human zinc finger protein, subfamily 1A, 5 (ZNFN1A5), mRNA, RefSeq: NM_022466.2</fullName>
    </submittedName>
</protein>
<dbReference type="EMBL" id="AB174605">
    <property type="protein sequence ID" value="BAE91667.1"/>
    <property type="molecule type" value="mRNA"/>
</dbReference>
<reference evidence="2" key="1">
    <citation type="journal article" date="2007" name="PLoS Biol.">
        <title>Rate of evolution in brain-expressed genes in humans and other primates.</title>
        <authorList>
            <person name="Wang H.-Y."/>
            <person name="Chien H.-C."/>
            <person name="Osada N."/>
            <person name="Hashimoto K."/>
            <person name="Sugano S."/>
            <person name="Gojobori T."/>
            <person name="Chou C.-K."/>
            <person name="Tsai S.-F."/>
            <person name="Wu C.-I."/>
            <person name="Shen C.-K.J."/>
        </authorList>
    </citation>
    <scope>NUCLEOTIDE SEQUENCE</scope>
</reference>
<sequence>MGSSSVGTATMPAKEQPGLLNTSESTQVKNLIDVIFVHLHLLMSVIWKPICVPILEKNHTNANYVPSAAVIEVTCPITEGASIKWYQLKVLGLP</sequence>
<proteinExistence type="evidence at transcript level"/>
<feature type="region of interest" description="Disordered" evidence="1">
    <location>
        <begin position="1"/>
        <end position="21"/>
    </location>
</feature>
<dbReference type="AlphaFoldDB" id="I7G9V4"/>
<organism evidence="2">
    <name type="scientific">Macaca fascicularis</name>
    <name type="common">Crab-eating macaque</name>
    <name type="synonym">Cynomolgus monkey</name>
    <dbReference type="NCBI Taxonomy" id="9541"/>
    <lineage>
        <taxon>Eukaryota</taxon>
        <taxon>Metazoa</taxon>
        <taxon>Chordata</taxon>
        <taxon>Craniata</taxon>
        <taxon>Vertebrata</taxon>
        <taxon>Euteleostomi</taxon>
        <taxon>Mammalia</taxon>
        <taxon>Eutheria</taxon>
        <taxon>Euarchontoglires</taxon>
        <taxon>Primates</taxon>
        <taxon>Haplorrhini</taxon>
        <taxon>Catarrhini</taxon>
        <taxon>Cercopithecidae</taxon>
        <taxon>Cercopithecinae</taxon>
        <taxon>Macaca</taxon>
    </lineage>
</organism>
<evidence type="ECO:0000313" key="2">
    <source>
        <dbReference type="EMBL" id="BAE91667.1"/>
    </source>
</evidence>
<evidence type="ECO:0000256" key="1">
    <source>
        <dbReference type="SAM" id="MobiDB-lite"/>
    </source>
</evidence>
<name>I7G9V4_MACFA</name>